<evidence type="ECO:0000313" key="2">
    <source>
        <dbReference type="Proteomes" id="UP000199109"/>
    </source>
</evidence>
<dbReference type="STRING" id="641691.SAMN05421636_106103"/>
<dbReference type="OrthoDB" id="1117657at2"/>
<evidence type="ECO:0000313" key="1">
    <source>
        <dbReference type="EMBL" id="SDE60582.1"/>
    </source>
</evidence>
<proteinExistence type="predicted"/>
<reference evidence="1 2" key="1">
    <citation type="submission" date="2016-10" db="EMBL/GenBank/DDBJ databases">
        <authorList>
            <person name="de Groot N.N."/>
        </authorList>
    </citation>
    <scope>NUCLEOTIDE SEQUENCE [LARGE SCALE GENOMIC DNA]</scope>
    <source>
        <strain evidence="1 2">DSM 23421</strain>
    </source>
</reference>
<keyword evidence="2" id="KW-1185">Reference proteome</keyword>
<accession>A0A1G7EA82</accession>
<dbReference type="Proteomes" id="UP000199109">
    <property type="component" value="Unassembled WGS sequence"/>
</dbReference>
<organism evidence="1 2">
    <name type="scientific">Pricia antarctica</name>
    <dbReference type="NCBI Taxonomy" id="641691"/>
    <lineage>
        <taxon>Bacteria</taxon>
        <taxon>Pseudomonadati</taxon>
        <taxon>Bacteroidota</taxon>
        <taxon>Flavobacteriia</taxon>
        <taxon>Flavobacteriales</taxon>
        <taxon>Flavobacteriaceae</taxon>
        <taxon>Pricia</taxon>
    </lineage>
</organism>
<protein>
    <recommendedName>
        <fullName evidence="3">Adhesin</fullName>
    </recommendedName>
</protein>
<evidence type="ECO:0008006" key="3">
    <source>
        <dbReference type="Google" id="ProtNLM"/>
    </source>
</evidence>
<name>A0A1G7EA82_9FLAO</name>
<sequence>MIRKLRFKGIALVIFIVPMIIFAHDGKGNGKYRKEKTVKKEFDVNSDVLLAVDNSYGNLNITSWNEDRILIEVQVKTSGNNAEKVQQKLDDIHIDFENSSSRVSARTIFDNSDSGWGWNWGRNNNVDMQVNYTIKLPVKSKVDLNNDYGSIFLDRIDGHANISCDYGRLDIGELNGRENQLNFDYTSKSTIGYIKSGKISADYSGFTIEKAGDLIISADYTNSEVRQMGNLQYSSDYGKIEVGEAKNVQGNGDYINVQLGTIHGNIDISADYGSLKIDKMASDAGNLRINTDYTGVKIGYDPEYHFNFEIKTSYSGVIGKDNFQINISEEKNTSTYYKGYYGSSNSSNVVSISSDYGGITFYQN</sequence>
<dbReference type="AlphaFoldDB" id="A0A1G7EA82"/>
<dbReference type="RefSeq" id="WP_091869189.1">
    <property type="nucleotide sequence ID" value="NZ_FNAO01000006.1"/>
</dbReference>
<gene>
    <name evidence="1" type="ORF">SAMN05421636_106103</name>
</gene>
<dbReference type="EMBL" id="FNAO01000006">
    <property type="protein sequence ID" value="SDE60582.1"/>
    <property type="molecule type" value="Genomic_DNA"/>
</dbReference>